<dbReference type="Pfam" id="PF09852">
    <property type="entry name" value="DUF2079"/>
    <property type="match status" value="1"/>
</dbReference>
<feature type="transmembrane region" description="Helical" evidence="1">
    <location>
        <begin position="12"/>
        <end position="33"/>
    </location>
</feature>
<comment type="caution">
    <text evidence="2">The sequence shown here is derived from an EMBL/GenBank/DDBJ whole genome shotgun (WGS) entry which is preliminary data.</text>
</comment>
<evidence type="ECO:0000313" key="3">
    <source>
        <dbReference type="Proteomes" id="UP000231246"/>
    </source>
</evidence>
<protein>
    <recommendedName>
        <fullName evidence="4">Glycosyltransferase RgtA/B/C/D-like domain-containing protein</fullName>
    </recommendedName>
</protein>
<reference evidence="2 3" key="1">
    <citation type="submission" date="2017-09" db="EMBL/GenBank/DDBJ databases">
        <title>Depth-based differentiation of microbial function through sediment-hosted aquifers and enrichment of novel symbionts in the deep terrestrial subsurface.</title>
        <authorList>
            <person name="Probst A.J."/>
            <person name="Ladd B."/>
            <person name="Jarett J.K."/>
            <person name="Geller-Mcgrath D.E."/>
            <person name="Sieber C.M."/>
            <person name="Emerson J.B."/>
            <person name="Anantharaman K."/>
            <person name="Thomas B.C."/>
            <person name="Malmstrom R."/>
            <person name="Stieglmeier M."/>
            <person name="Klingl A."/>
            <person name="Woyke T."/>
            <person name="Ryan C.M."/>
            <person name="Banfield J.F."/>
        </authorList>
    </citation>
    <scope>NUCLEOTIDE SEQUENCE [LARGE SCALE GENOMIC DNA]</scope>
    <source>
        <strain evidence="2">CG22_combo_CG10-13_8_21_14_all_38_20</strain>
    </source>
</reference>
<feature type="transmembrane region" description="Helical" evidence="1">
    <location>
        <begin position="170"/>
        <end position="187"/>
    </location>
</feature>
<gene>
    <name evidence="2" type="ORF">COW99_02585</name>
</gene>
<evidence type="ECO:0008006" key="4">
    <source>
        <dbReference type="Google" id="ProtNLM"/>
    </source>
</evidence>
<dbReference type="Proteomes" id="UP000231246">
    <property type="component" value="Unassembled WGS sequence"/>
</dbReference>
<feature type="transmembrane region" description="Helical" evidence="1">
    <location>
        <begin position="85"/>
        <end position="110"/>
    </location>
</feature>
<keyword evidence="1" id="KW-1133">Transmembrane helix</keyword>
<keyword evidence="1" id="KW-0472">Membrane</keyword>
<keyword evidence="1" id="KW-0812">Transmembrane</keyword>
<evidence type="ECO:0000313" key="2">
    <source>
        <dbReference type="EMBL" id="PIP61742.1"/>
    </source>
</evidence>
<sequence length="199" mass="23622">MKYYINYIIKNLHYIFLLGYTAAGVLVSLFRYWQFETFYYDFGIYDQAIWRVSRFQPPIIDHFVRTGQWIFADHFTPSLFLLSSLYWITSRAEIQLIAQVVAVSLSGWVLYKIGISVLKDRFISFAIMVSYLLFVGLQNALITDIHPDVFATLPFMLTVYLFVRNKKRSYYLWLLIFLGFKENFFFGKCWAGDIYLVCE</sequence>
<organism evidence="2 3">
    <name type="scientific">Candidatus Roizmanbacteria bacterium CG22_combo_CG10-13_8_21_14_all_38_20</name>
    <dbReference type="NCBI Taxonomy" id="1974862"/>
    <lineage>
        <taxon>Bacteria</taxon>
        <taxon>Candidatus Roizmaniibacteriota</taxon>
    </lineage>
</organism>
<name>A0A2H0BVN0_9BACT</name>
<dbReference type="InterPro" id="IPR018650">
    <property type="entry name" value="STSV1_Orf64"/>
</dbReference>
<proteinExistence type="predicted"/>
<feature type="transmembrane region" description="Helical" evidence="1">
    <location>
        <begin position="145"/>
        <end position="163"/>
    </location>
</feature>
<evidence type="ECO:0000256" key="1">
    <source>
        <dbReference type="SAM" id="Phobius"/>
    </source>
</evidence>
<accession>A0A2H0BVN0</accession>
<dbReference type="EMBL" id="PCTA01000017">
    <property type="protein sequence ID" value="PIP61742.1"/>
    <property type="molecule type" value="Genomic_DNA"/>
</dbReference>
<dbReference type="AlphaFoldDB" id="A0A2H0BVN0"/>
<feature type="transmembrane region" description="Helical" evidence="1">
    <location>
        <begin position="122"/>
        <end position="139"/>
    </location>
</feature>